<organism evidence="2 3">
    <name type="scientific">Thermococcus kodakarensis (strain ATCC BAA-918 / JCM 12380 / KOD1)</name>
    <name type="common">Pyrococcus kodakaraensis (strain KOD1)</name>
    <dbReference type="NCBI Taxonomy" id="69014"/>
    <lineage>
        <taxon>Archaea</taxon>
        <taxon>Methanobacteriati</taxon>
        <taxon>Methanobacteriota</taxon>
        <taxon>Thermococci</taxon>
        <taxon>Thermococcales</taxon>
        <taxon>Thermococcaceae</taxon>
        <taxon>Thermococcus</taxon>
    </lineage>
</organism>
<protein>
    <recommendedName>
        <fullName evidence="4">S-layer protein C-terminal domain-containing protein</fullName>
    </recommendedName>
</protein>
<gene>
    <name evidence="2" type="ordered locus">TK0215</name>
</gene>
<dbReference type="EnsemblBacteria" id="BAD84404">
    <property type="protein sequence ID" value="BAD84404"/>
    <property type="gene ID" value="TK0215"/>
</dbReference>
<reference evidence="2 3" key="1">
    <citation type="journal article" date="2005" name="Genome Res.">
        <title>Complete genome sequence of the hyperthermophilic archaeon Thermococcus kodakaraensis KOD1 and comparison with Pyrococcus genomes.</title>
        <authorList>
            <person name="Fukui T."/>
            <person name="Atomi H."/>
            <person name="Kanai T."/>
            <person name="Matsumi R."/>
            <person name="Fujiwara S."/>
            <person name="Imanaka T."/>
        </authorList>
    </citation>
    <scope>NUCLEOTIDE SEQUENCE [LARGE SCALE GENOMIC DNA]</scope>
    <source>
        <strain evidence="3">ATCC BAA-918 / JCM 12380 / KOD1</strain>
    </source>
</reference>
<dbReference type="GeneID" id="78446719"/>
<sequence length="576" mass="65933">MKPKIETLLVFFLVGIVVAAGCISSNTTQPSTETGTTSTTELGRDSNSTTNTASYATANHTADITVEINPNLELFSVVYILAFNGSDPFIMAPKEYIQDVLTYFGPYNDSVVVGYVRDVFGPSLPYYTRDYSIMKFGNKLAKLEYLGNITNDSVLAVDLRLLSEFARESNFSAFYRAHLKEYSKATSNISAYINCAIPIYWRFFGKWYTKFRIEASYSVWIHPHASWENETSYYIGWISHNTTPRRLYGQVRRMFHEFAHPFVGEFLDENFQLFEGMDYYLDEIKKELPALTTYDTPHYGSFSRYLNELLTESIAKYAALKCGIPKDYMTYSTLLMSMYFPPLSKLLEEYDVVWKTNSTLPQYAPTLAEHMRTWATPTNISTLYWELSPVTWDHEWNTAFHYGRVVIVPGSSEQEREAAKTIKDALEDSYNEEFGQAPSIEIKAYDELTPEDTKANLILIGTPQTNDLVKELNDGLPVKFVFNGSWILQRDSASVKEFFSFEITNQSVKQLPLEYPTPSPWGVIETIRNPWNDRTYITVLAGTNESLIMQAFWRGFPSYVLVGDNYFEVGFYIQGG</sequence>
<evidence type="ECO:0000256" key="1">
    <source>
        <dbReference type="SAM" id="MobiDB-lite"/>
    </source>
</evidence>
<dbReference type="Proteomes" id="UP000000536">
    <property type="component" value="Chromosome"/>
</dbReference>
<dbReference type="HOGENOM" id="CLU_034059_0_0_2"/>
<name>Q5JFR3_THEKO</name>
<dbReference type="AlphaFoldDB" id="Q5JFR3"/>
<dbReference type="InParanoid" id="Q5JFR3"/>
<dbReference type="PhylomeDB" id="Q5JFR3"/>
<feature type="region of interest" description="Disordered" evidence="1">
    <location>
        <begin position="28"/>
        <end position="49"/>
    </location>
</feature>
<accession>Q5JFR3</accession>
<dbReference type="PROSITE" id="PS51257">
    <property type="entry name" value="PROKAR_LIPOPROTEIN"/>
    <property type="match status" value="1"/>
</dbReference>
<dbReference type="EMBL" id="AP006878">
    <property type="protein sequence ID" value="BAD84404.1"/>
    <property type="molecule type" value="Genomic_DNA"/>
</dbReference>
<dbReference type="KEGG" id="tko:TK0215"/>
<evidence type="ECO:0000313" key="3">
    <source>
        <dbReference type="Proteomes" id="UP000000536"/>
    </source>
</evidence>
<keyword evidence="3" id="KW-1185">Reference proteome</keyword>
<dbReference type="eggNOG" id="arCOG07087">
    <property type="taxonomic scope" value="Archaea"/>
</dbReference>
<dbReference type="STRING" id="69014.TK0215"/>
<proteinExistence type="predicted"/>
<dbReference type="PATRIC" id="fig|69014.16.peg.214"/>
<evidence type="ECO:0008006" key="4">
    <source>
        <dbReference type="Google" id="ProtNLM"/>
    </source>
</evidence>
<evidence type="ECO:0000313" key="2">
    <source>
        <dbReference type="EMBL" id="BAD84404.1"/>
    </source>
</evidence>
<dbReference type="OrthoDB" id="148350at2157"/>
<dbReference type="RefSeq" id="WP_011249170.1">
    <property type="nucleotide sequence ID" value="NC_006624.1"/>
</dbReference>